<evidence type="ECO:0000256" key="2">
    <source>
        <dbReference type="ARBA" id="ARBA00009160"/>
    </source>
</evidence>
<dbReference type="GeneID" id="80877423"/>
<dbReference type="EMBL" id="CP115612">
    <property type="protein sequence ID" value="WBW73965.1"/>
    <property type="molecule type" value="Genomic_DNA"/>
</dbReference>
<sequence length="147" mass="16169">MNFFRSQFSSLPLFYPSSILCESGPTATAVRTTNRFKLNYRQIFTGSSLGLAAGFALGKFGQLFIVAASSVLATIAYINTKGLIKINWSQIQNRFIGQTERFGDLGTNVSEHLPAQSTFTNIRNWALTNPCFKLSFLSAFYVGLSSA</sequence>
<comment type="subcellular location">
    <subcellularLocation>
        <location evidence="1">Membrane</location>
    </subcellularLocation>
</comment>
<keyword evidence="4" id="KW-1133">Transmembrane helix</keyword>
<evidence type="ECO:0000313" key="6">
    <source>
        <dbReference type="EMBL" id="WBW73965.1"/>
    </source>
</evidence>
<keyword evidence="3" id="KW-0812">Transmembrane</keyword>
<protein>
    <submittedName>
        <fullName evidence="6">Integral mitochondrial outer membrane (MOM) protein</fullName>
    </submittedName>
</protein>
<keyword evidence="7" id="KW-1185">Reference proteome</keyword>
<dbReference type="Pfam" id="PF04930">
    <property type="entry name" value="FUN14"/>
    <property type="match status" value="1"/>
</dbReference>
<dbReference type="InterPro" id="IPR007014">
    <property type="entry name" value="FUN14"/>
</dbReference>
<dbReference type="RefSeq" id="XP_056038208.1">
    <property type="nucleotide sequence ID" value="XM_056182734.1"/>
</dbReference>
<evidence type="ECO:0000256" key="3">
    <source>
        <dbReference type="ARBA" id="ARBA00022692"/>
    </source>
</evidence>
<gene>
    <name evidence="6" type="primary">fun14</name>
    <name evidence="6" type="ORF">SOMG_03947</name>
</gene>
<comment type="similarity">
    <text evidence="2">Belongs to the FUN14 family.</text>
</comment>
<reference evidence="6 7" key="1">
    <citation type="journal article" date="2023" name="G3 (Bethesda)">
        <title>A high-quality reference genome for the fission yeast Schizosaccharomyces osmophilus.</title>
        <authorList>
            <person name="Jia G.S."/>
            <person name="Zhang W.C."/>
            <person name="Liang Y."/>
            <person name="Liu X.H."/>
            <person name="Rhind N."/>
            <person name="Pidoux A."/>
            <person name="Brysch-Herzberg M."/>
            <person name="Du L.L."/>
        </authorList>
    </citation>
    <scope>NUCLEOTIDE SEQUENCE [LARGE SCALE GENOMIC DNA]</scope>
    <source>
        <strain evidence="6 7">CBS 15793</strain>
    </source>
</reference>
<evidence type="ECO:0000256" key="4">
    <source>
        <dbReference type="ARBA" id="ARBA00022989"/>
    </source>
</evidence>
<dbReference type="GO" id="GO:0000422">
    <property type="term" value="P:autophagy of mitochondrion"/>
    <property type="evidence" value="ECO:0007669"/>
    <property type="project" value="TreeGrafter"/>
</dbReference>
<dbReference type="Proteomes" id="UP001212411">
    <property type="component" value="Chromosome 2"/>
</dbReference>
<keyword evidence="5" id="KW-0472">Membrane</keyword>
<dbReference type="KEGG" id="som:SOMG_03947"/>
<proteinExistence type="inferred from homology"/>
<evidence type="ECO:0000313" key="7">
    <source>
        <dbReference type="Proteomes" id="UP001212411"/>
    </source>
</evidence>
<organism evidence="6 7">
    <name type="scientific">Schizosaccharomyces osmophilus</name>
    <dbReference type="NCBI Taxonomy" id="2545709"/>
    <lineage>
        <taxon>Eukaryota</taxon>
        <taxon>Fungi</taxon>
        <taxon>Dikarya</taxon>
        <taxon>Ascomycota</taxon>
        <taxon>Taphrinomycotina</taxon>
        <taxon>Schizosaccharomycetes</taxon>
        <taxon>Schizosaccharomycetales</taxon>
        <taxon>Schizosaccharomycetaceae</taxon>
        <taxon>Schizosaccharomyces</taxon>
    </lineage>
</organism>
<evidence type="ECO:0000256" key="1">
    <source>
        <dbReference type="ARBA" id="ARBA00004370"/>
    </source>
</evidence>
<dbReference type="GO" id="GO:0005741">
    <property type="term" value="C:mitochondrial outer membrane"/>
    <property type="evidence" value="ECO:0007669"/>
    <property type="project" value="TreeGrafter"/>
</dbReference>
<evidence type="ECO:0000256" key="5">
    <source>
        <dbReference type="ARBA" id="ARBA00023136"/>
    </source>
</evidence>
<dbReference type="AlphaFoldDB" id="A0AAE9WD32"/>
<accession>A0AAE9WD32</accession>
<dbReference type="PANTHER" id="PTHR21346">
    <property type="entry name" value="FUN14 DOMAIN CONTAINING"/>
    <property type="match status" value="1"/>
</dbReference>
<dbReference type="PANTHER" id="PTHR21346:SF0">
    <property type="entry name" value="RE45833P"/>
    <property type="match status" value="1"/>
</dbReference>
<name>A0AAE9WD32_9SCHI</name>